<sequence>MVNCLPVVLVLAAYAQAAPAVMELTLLEEGKFRDIIDGAPKHLEASSVTQVGGQYYAIFDSKEYVGVVSDIQNESSRNYLAGKEGDDIGYEGLQYISDGQFMALIEADDKYGVINEFTISGDEKSAVRTCKLDYKLPSNNKGFEGIYLGRLIPGEPQYLFALCEGNYCENGDTGETSGNGRIQVFEVSATVLEGDDDDDGGGDECLWKHVQEIQIPPQVSFTDYSDFDFNGTHIAIVSQEDSTLWIGSASVVGPNMTISDDGVIYSFPKNEDDDVIYCNIEGVVMNGNTVVVVSDKAKGDQDDECEIGESSIHRFQL</sequence>
<evidence type="ECO:0000256" key="1">
    <source>
        <dbReference type="SAM" id="SignalP"/>
    </source>
</evidence>
<dbReference type="Proteomes" id="UP000054560">
    <property type="component" value="Unassembled WGS sequence"/>
</dbReference>
<gene>
    <name evidence="2" type="ORF">SARC_02805</name>
</gene>
<dbReference type="EMBL" id="KQ241727">
    <property type="protein sequence ID" value="KNC84984.1"/>
    <property type="molecule type" value="Genomic_DNA"/>
</dbReference>
<accession>A0A0L0G7T0</accession>
<reference evidence="2 3" key="1">
    <citation type="submission" date="2011-02" db="EMBL/GenBank/DDBJ databases">
        <title>The Genome Sequence of Sphaeroforma arctica JP610.</title>
        <authorList>
            <consortium name="The Broad Institute Genome Sequencing Platform"/>
            <person name="Russ C."/>
            <person name="Cuomo C."/>
            <person name="Young S.K."/>
            <person name="Zeng Q."/>
            <person name="Gargeya S."/>
            <person name="Alvarado L."/>
            <person name="Berlin A."/>
            <person name="Chapman S.B."/>
            <person name="Chen Z."/>
            <person name="Freedman E."/>
            <person name="Gellesch M."/>
            <person name="Goldberg J."/>
            <person name="Griggs A."/>
            <person name="Gujja S."/>
            <person name="Heilman E."/>
            <person name="Heiman D."/>
            <person name="Howarth C."/>
            <person name="Mehta T."/>
            <person name="Neiman D."/>
            <person name="Pearson M."/>
            <person name="Roberts A."/>
            <person name="Saif S."/>
            <person name="Shea T."/>
            <person name="Shenoy N."/>
            <person name="Sisk P."/>
            <person name="Stolte C."/>
            <person name="Sykes S."/>
            <person name="White J."/>
            <person name="Yandava C."/>
            <person name="Burger G."/>
            <person name="Gray M.W."/>
            <person name="Holland P.W.H."/>
            <person name="King N."/>
            <person name="Lang F.B.F."/>
            <person name="Roger A.J."/>
            <person name="Ruiz-Trillo I."/>
            <person name="Haas B."/>
            <person name="Nusbaum C."/>
            <person name="Birren B."/>
        </authorList>
    </citation>
    <scope>NUCLEOTIDE SEQUENCE [LARGE SCALE GENOMIC DNA]</scope>
    <source>
        <strain evidence="2 3">JP610</strain>
    </source>
</reference>
<name>A0A0L0G7T0_9EUKA</name>
<dbReference type="eggNOG" id="ENOG502S0J1">
    <property type="taxonomic scope" value="Eukaryota"/>
</dbReference>
<feature type="signal peptide" evidence="1">
    <location>
        <begin position="1"/>
        <end position="17"/>
    </location>
</feature>
<evidence type="ECO:0000313" key="2">
    <source>
        <dbReference type="EMBL" id="KNC84984.1"/>
    </source>
</evidence>
<dbReference type="AlphaFoldDB" id="A0A0L0G7T0"/>
<proteinExistence type="predicted"/>
<keyword evidence="3" id="KW-1185">Reference proteome</keyword>
<organism evidence="2 3">
    <name type="scientific">Sphaeroforma arctica JP610</name>
    <dbReference type="NCBI Taxonomy" id="667725"/>
    <lineage>
        <taxon>Eukaryota</taxon>
        <taxon>Ichthyosporea</taxon>
        <taxon>Ichthyophonida</taxon>
        <taxon>Sphaeroforma</taxon>
    </lineage>
</organism>
<protein>
    <recommendedName>
        <fullName evidence="4">Phytase-like domain-containing protein</fullName>
    </recommendedName>
</protein>
<dbReference type="RefSeq" id="XP_014158886.1">
    <property type="nucleotide sequence ID" value="XM_014303411.1"/>
</dbReference>
<evidence type="ECO:0000313" key="3">
    <source>
        <dbReference type="Proteomes" id="UP000054560"/>
    </source>
</evidence>
<keyword evidence="1" id="KW-0732">Signal</keyword>
<evidence type="ECO:0008006" key="4">
    <source>
        <dbReference type="Google" id="ProtNLM"/>
    </source>
</evidence>
<dbReference type="GeneID" id="25903309"/>
<feature type="chain" id="PRO_5005539085" description="Phytase-like domain-containing protein" evidence="1">
    <location>
        <begin position="18"/>
        <end position="317"/>
    </location>
</feature>
<dbReference type="OrthoDB" id="340166at2759"/>